<proteinExistence type="predicted"/>
<accession>A0A1U0V0D6</accession>
<protein>
    <submittedName>
        <fullName evidence="1">Uncharacterized protein</fullName>
    </submittedName>
</protein>
<reference evidence="1 2" key="1">
    <citation type="submission" date="2016-11" db="EMBL/GenBank/DDBJ databases">
        <authorList>
            <consortium name="Pathogen Informatics"/>
        </authorList>
    </citation>
    <scope>NUCLEOTIDE SEQUENCE [LARGE SCALE GENOMIC DNA]</scope>
    <source>
        <strain evidence="1 2">911</strain>
    </source>
</reference>
<dbReference type="AlphaFoldDB" id="A0A1U0V0D6"/>
<gene>
    <name evidence="1" type="ORF">SAMEA2259716_02337</name>
</gene>
<name>A0A1U0V0D6_9MYCO</name>
<dbReference type="Proteomes" id="UP000190074">
    <property type="component" value="Unassembled WGS sequence"/>
</dbReference>
<evidence type="ECO:0000313" key="1">
    <source>
        <dbReference type="EMBL" id="SKM02644.1"/>
    </source>
</evidence>
<sequence length="85" mass="10162">MRILVLIVILALLALVGYAIYATVRWRERGRLIAGLNDPVKWLSRKERREHARMLLAREQDEYDQKRQQQIESTINQFLERQSKV</sequence>
<dbReference type="EMBL" id="FVGW01000004">
    <property type="protein sequence ID" value="SKM02644.1"/>
    <property type="molecule type" value="Genomic_DNA"/>
</dbReference>
<evidence type="ECO:0000313" key="2">
    <source>
        <dbReference type="Proteomes" id="UP000190074"/>
    </source>
</evidence>
<organism evidence="1 2">
    <name type="scientific">Mycobacteroides abscessus subsp. massiliense</name>
    <dbReference type="NCBI Taxonomy" id="1962118"/>
    <lineage>
        <taxon>Bacteria</taxon>
        <taxon>Bacillati</taxon>
        <taxon>Actinomycetota</taxon>
        <taxon>Actinomycetes</taxon>
        <taxon>Mycobacteriales</taxon>
        <taxon>Mycobacteriaceae</taxon>
        <taxon>Mycobacteroides</taxon>
        <taxon>Mycobacteroides abscessus</taxon>
    </lineage>
</organism>